<feature type="domain" description="F-box associated beta-propeller type 1" evidence="1">
    <location>
        <begin position="11"/>
        <end position="306"/>
    </location>
</feature>
<gene>
    <name evidence="2" type="ORF">DEO72_LG10g3177</name>
</gene>
<sequence>MIRGNKLKCNYQILGSCNGLVCLTERYNKGPNTFHLWNPTTKKELMYPYSTLKHPKEEILIMLGYGYDNSRHSYRVVAIFGHVISRVGPFRSLICSLDEKRGWREIQDFPAQPPWTMVGIYLNNTLNWLGAPKSIGRDLLNPRISFDELVIVSLDLETETYTQLLLPHELNGVVVGDICFIEGLHSNEAPLVGVLNGYLSLFIHNRKTKHLSIWQMKEFRNQRSWTLLLNIFLLDFGINDMQYDFLIPLCMTEKDRHIVIVKYLINIDRVNQIIIYNMRDKRVSFRNMVKNLCWIHPIEHVQSLVSPDVFSQP</sequence>
<dbReference type="NCBIfam" id="TIGR01640">
    <property type="entry name" value="F_box_assoc_1"/>
    <property type="match status" value="1"/>
</dbReference>
<dbReference type="PANTHER" id="PTHR31672">
    <property type="entry name" value="BNACNNG10540D PROTEIN"/>
    <property type="match status" value="1"/>
</dbReference>
<evidence type="ECO:0000313" key="2">
    <source>
        <dbReference type="EMBL" id="QCE11938.1"/>
    </source>
</evidence>
<name>A0A4D6NF01_VIGUN</name>
<protein>
    <recommendedName>
        <fullName evidence="1">F-box associated beta-propeller type 1 domain-containing protein</fullName>
    </recommendedName>
</protein>
<dbReference type="PANTHER" id="PTHR31672:SF13">
    <property type="entry name" value="F-BOX PROTEIN CPR30-LIKE"/>
    <property type="match status" value="1"/>
</dbReference>
<dbReference type="InterPro" id="IPR017451">
    <property type="entry name" value="F-box-assoc_interact_dom"/>
</dbReference>
<reference evidence="2 3" key="1">
    <citation type="submission" date="2019-04" db="EMBL/GenBank/DDBJ databases">
        <title>An improved genome assembly and genetic linkage map for asparagus bean, Vigna unguiculata ssp. sesquipedialis.</title>
        <authorList>
            <person name="Xia Q."/>
            <person name="Zhang R."/>
            <person name="Dong Y."/>
        </authorList>
    </citation>
    <scope>NUCLEOTIDE SEQUENCE [LARGE SCALE GENOMIC DNA]</scope>
    <source>
        <tissue evidence="2">Leaf</tissue>
    </source>
</reference>
<dbReference type="InterPro" id="IPR006527">
    <property type="entry name" value="F-box-assoc_dom_typ1"/>
</dbReference>
<dbReference type="AlphaFoldDB" id="A0A4D6NF01"/>
<dbReference type="Proteomes" id="UP000501690">
    <property type="component" value="Linkage Group LG10"/>
</dbReference>
<dbReference type="EMBL" id="CP039354">
    <property type="protein sequence ID" value="QCE11938.1"/>
    <property type="molecule type" value="Genomic_DNA"/>
</dbReference>
<evidence type="ECO:0000259" key="1">
    <source>
        <dbReference type="Pfam" id="PF07734"/>
    </source>
</evidence>
<organism evidence="2 3">
    <name type="scientific">Vigna unguiculata</name>
    <name type="common">Cowpea</name>
    <dbReference type="NCBI Taxonomy" id="3917"/>
    <lineage>
        <taxon>Eukaryota</taxon>
        <taxon>Viridiplantae</taxon>
        <taxon>Streptophyta</taxon>
        <taxon>Embryophyta</taxon>
        <taxon>Tracheophyta</taxon>
        <taxon>Spermatophyta</taxon>
        <taxon>Magnoliopsida</taxon>
        <taxon>eudicotyledons</taxon>
        <taxon>Gunneridae</taxon>
        <taxon>Pentapetalae</taxon>
        <taxon>rosids</taxon>
        <taxon>fabids</taxon>
        <taxon>Fabales</taxon>
        <taxon>Fabaceae</taxon>
        <taxon>Papilionoideae</taxon>
        <taxon>50 kb inversion clade</taxon>
        <taxon>NPAAA clade</taxon>
        <taxon>indigoferoid/millettioid clade</taxon>
        <taxon>Phaseoleae</taxon>
        <taxon>Vigna</taxon>
    </lineage>
</organism>
<evidence type="ECO:0000313" key="3">
    <source>
        <dbReference type="Proteomes" id="UP000501690"/>
    </source>
</evidence>
<proteinExistence type="predicted"/>
<dbReference type="Pfam" id="PF07734">
    <property type="entry name" value="FBA_1"/>
    <property type="match status" value="1"/>
</dbReference>
<accession>A0A4D6NF01</accession>
<keyword evidence="3" id="KW-1185">Reference proteome</keyword>
<dbReference type="InterPro" id="IPR050796">
    <property type="entry name" value="SCF_F-box_component"/>
</dbReference>